<sequence>MALVLIVMISGVFGYVVWTLRDLPDPGQRPALAGSILILDRNGRQIEQHSARGQYYSVVKLGDMGKLAPGSTLAAEDRSFYSHGPISYTATARAAVADLTRRGNQQGGSTITQQLIKIDVLTPQRSVFRKMQEAVLATALEQKYSKDQVLEMYLNRVYYGHNAYGIGAATKIYFGNDKQPKDLTPGQAAFLAGLINGPSYFDPALHYDRAKERQLYVLDGMVKTGTITQQQADQAAKEDIKAALKFDRSLLTSLAPQFSQYVMEQLEVKFGPEAIQNGGFSVTTTLDLDLQAAAQKSVQDGVTKLGRKGINNGDLLAANAKTGEILAYVGSSDYQNDAIGGQFDRIREPRQPGSSFKPYVYEAALKDHKITVASTVHDVPTDFGGYSPKDFDNHFMGALSARRALVLSRNVPAVAVGQQEGMDNVIKLAGEMGVKSPLEPALPGAIGGFQHGITMLDNVQGYQTFADQGTMVPLTGIRKVIGPAGDTVFDLQPGQSPGVSHPLSPAEAYLITDVLKDYNKQWSLGWNRQMAGKSGTTDNHQNAWMMAYNSDIVVGAWAGNTKQGSDGNTSAFGVDVGSTISAEFINGLSSYKGWFSQPDGLVTATGCPGTTSGGKDLFLPGTQAGSGSCGTPLPQPSGTPTPAPTATPSAAPPSTAGPTIVPPPTPTPVPTATPTPKPSPTPTPTPKPSP</sequence>
<dbReference type="RefSeq" id="WP_338176442.1">
    <property type="nucleotide sequence ID" value="NZ_JAEKNQ010000013.1"/>
</dbReference>
<dbReference type="EMBL" id="JAEKNQ010000013">
    <property type="protein sequence ID" value="MBJ7602058.1"/>
    <property type="molecule type" value="Genomic_DNA"/>
</dbReference>
<dbReference type="InterPro" id="IPR050396">
    <property type="entry name" value="Glycosyltr_51/Transpeptidase"/>
</dbReference>
<comment type="catalytic activity">
    <reaction evidence="12">
        <text>Preferential cleavage: (Ac)2-L-Lys-D-Ala-|-D-Ala. Also transpeptidation of peptidyl-alanyl moieties that are N-acyl substituents of D-alanine.</text>
        <dbReference type="EC" id="3.4.16.4"/>
    </reaction>
</comment>
<evidence type="ECO:0000256" key="11">
    <source>
        <dbReference type="ARBA" id="ARBA00023316"/>
    </source>
</evidence>
<dbReference type="InterPro" id="IPR001460">
    <property type="entry name" value="PCN-bd_Tpept"/>
</dbReference>
<evidence type="ECO:0000256" key="6">
    <source>
        <dbReference type="ARBA" id="ARBA00022679"/>
    </source>
</evidence>
<keyword evidence="8" id="KW-0133">Cell shape</keyword>
<comment type="similarity">
    <text evidence="1">In the C-terminal section; belongs to the transpeptidase family.</text>
</comment>
<dbReference type="InterPro" id="IPR023346">
    <property type="entry name" value="Lysozyme-like_dom_sf"/>
</dbReference>
<dbReference type="InterPro" id="IPR036950">
    <property type="entry name" value="PBP_transglycosylase"/>
</dbReference>
<dbReference type="PANTHER" id="PTHR32282">
    <property type="entry name" value="BINDING PROTEIN TRANSPEPTIDASE, PUTATIVE-RELATED"/>
    <property type="match status" value="1"/>
</dbReference>
<evidence type="ECO:0000256" key="5">
    <source>
        <dbReference type="ARBA" id="ARBA00022676"/>
    </source>
</evidence>
<keyword evidence="4" id="KW-0645">Protease</keyword>
<dbReference type="PRINTS" id="PR01217">
    <property type="entry name" value="PRICHEXTENSN"/>
</dbReference>
<evidence type="ECO:0000256" key="12">
    <source>
        <dbReference type="ARBA" id="ARBA00034000"/>
    </source>
</evidence>
<dbReference type="GO" id="GO:0030288">
    <property type="term" value="C:outer membrane-bounded periplasmic space"/>
    <property type="evidence" value="ECO:0007669"/>
    <property type="project" value="TreeGrafter"/>
</dbReference>
<protein>
    <submittedName>
        <fullName evidence="17">Penicillin-binding protein</fullName>
    </submittedName>
</protein>
<evidence type="ECO:0000256" key="14">
    <source>
        <dbReference type="SAM" id="MobiDB-lite"/>
    </source>
</evidence>
<name>A0A934NCG7_9BACT</name>
<reference evidence="17 18" key="1">
    <citation type="submission" date="2020-10" db="EMBL/GenBank/DDBJ databases">
        <title>Ca. Dormibacterota MAGs.</title>
        <authorList>
            <person name="Montgomery K."/>
        </authorList>
    </citation>
    <scope>NUCLEOTIDE SEQUENCE [LARGE SCALE GENOMIC DNA]</scope>
    <source>
        <strain evidence="17">SC8811_S16_3</strain>
    </source>
</reference>
<dbReference type="AlphaFoldDB" id="A0A934NCG7"/>
<comment type="similarity">
    <text evidence="2">In the N-terminal section; belongs to the glycosyltransferase 51 family.</text>
</comment>
<keyword evidence="3" id="KW-0121">Carboxypeptidase</keyword>
<evidence type="ECO:0000256" key="10">
    <source>
        <dbReference type="ARBA" id="ARBA00023268"/>
    </source>
</evidence>
<organism evidence="17 18">
    <name type="scientific">Candidatus Dormiibacter inghamiae</name>
    <dbReference type="NCBI Taxonomy" id="3127013"/>
    <lineage>
        <taxon>Bacteria</taxon>
        <taxon>Bacillati</taxon>
        <taxon>Candidatus Dormiibacterota</taxon>
        <taxon>Candidatus Dormibacteria</taxon>
        <taxon>Candidatus Dormibacterales</taxon>
        <taxon>Candidatus Dormibacteraceae</taxon>
        <taxon>Candidatus Dormiibacter</taxon>
    </lineage>
</organism>
<dbReference type="GO" id="GO:0009252">
    <property type="term" value="P:peptidoglycan biosynthetic process"/>
    <property type="evidence" value="ECO:0007669"/>
    <property type="project" value="UniProtKB-KW"/>
</dbReference>
<dbReference type="SUPFAM" id="SSF53955">
    <property type="entry name" value="Lysozyme-like"/>
    <property type="match status" value="1"/>
</dbReference>
<dbReference type="GO" id="GO:0008658">
    <property type="term" value="F:penicillin binding"/>
    <property type="evidence" value="ECO:0007669"/>
    <property type="project" value="InterPro"/>
</dbReference>
<feature type="region of interest" description="Disordered" evidence="14">
    <location>
        <begin position="613"/>
        <end position="690"/>
    </location>
</feature>
<feature type="compositionally biased region" description="Low complexity" evidence="14">
    <location>
        <begin position="646"/>
        <end position="659"/>
    </location>
</feature>
<evidence type="ECO:0000259" key="15">
    <source>
        <dbReference type="Pfam" id="PF00905"/>
    </source>
</evidence>
<keyword evidence="9" id="KW-0573">Peptidoglycan synthesis</keyword>
<evidence type="ECO:0000256" key="13">
    <source>
        <dbReference type="ARBA" id="ARBA00049902"/>
    </source>
</evidence>
<keyword evidence="11" id="KW-0961">Cell wall biogenesis/degradation</keyword>
<dbReference type="Proteomes" id="UP000620075">
    <property type="component" value="Unassembled WGS sequence"/>
</dbReference>
<dbReference type="InterPro" id="IPR012338">
    <property type="entry name" value="Beta-lactam/transpept-like"/>
</dbReference>
<dbReference type="InterPro" id="IPR001264">
    <property type="entry name" value="Glyco_trans_51"/>
</dbReference>
<proteinExistence type="inferred from homology"/>
<keyword evidence="10" id="KW-0511">Multifunctional enzyme</keyword>
<dbReference type="GO" id="GO:0009002">
    <property type="term" value="F:serine-type D-Ala-D-Ala carboxypeptidase activity"/>
    <property type="evidence" value="ECO:0007669"/>
    <property type="project" value="UniProtKB-EC"/>
</dbReference>
<dbReference type="GO" id="GO:0008360">
    <property type="term" value="P:regulation of cell shape"/>
    <property type="evidence" value="ECO:0007669"/>
    <property type="project" value="UniProtKB-KW"/>
</dbReference>
<evidence type="ECO:0000256" key="8">
    <source>
        <dbReference type="ARBA" id="ARBA00022960"/>
    </source>
</evidence>
<accession>A0A934NCG7</accession>
<keyword evidence="5" id="KW-0328">Glycosyltransferase</keyword>
<evidence type="ECO:0000313" key="18">
    <source>
        <dbReference type="Proteomes" id="UP000620075"/>
    </source>
</evidence>
<dbReference type="GO" id="GO:0008955">
    <property type="term" value="F:peptidoglycan glycosyltransferase activity"/>
    <property type="evidence" value="ECO:0007669"/>
    <property type="project" value="UniProtKB-EC"/>
</dbReference>
<keyword evidence="7" id="KW-0378">Hydrolase</keyword>
<dbReference type="GO" id="GO:0006508">
    <property type="term" value="P:proteolysis"/>
    <property type="evidence" value="ECO:0007669"/>
    <property type="project" value="UniProtKB-KW"/>
</dbReference>
<comment type="catalytic activity">
    <reaction evidence="13">
        <text>[GlcNAc-(1-&gt;4)-Mur2Ac(oyl-L-Ala-gamma-D-Glu-L-Lys-D-Ala-D-Ala)](n)-di-trans,octa-cis-undecaprenyl diphosphate + beta-D-GlcNAc-(1-&gt;4)-Mur2Ac(oyl-L-Ala-gamma-D-Glu-L-Lys-D-Ala-D-Ala)-di-trans,octa-cis-undecaprenyl diphosphate = [GlcNAc-(1-&gt;4)-Mur2Ac(oyl-L-Ala-gamma-D-Glu-L-Lys-D-Ala-D-Ala)](n+1)-di-trans,octa-cis-undecaprenyl diphosphate + di-trans,octa-cis-undecaprenyl diphosphate + H(+)</text>
        <dbReference type="Rhea" id="RHEA:23708"/>
        <dbReference type="Rhea" id="RHEA-COMP:9602"/>
        <dbReference type="Rhea" id="RHEA-COMP:9603"/>
        <dbReference type="ChEBI" id="CHEBI:15378"/>
        <dbReference type="ChEBI" id="CHEBI:58405"/>
        <dbReference type="ChEBI" id="CHEBI:60033"/>
        <dbReference type="ChEBI" id="CHEBI:78435"/>
        <dbReference type="EC" id="2.4.99.28"/>
    </reaction>
</comment>
<feature type="compositionally biased region" description="Pro residues" evidence="14">
    <location>
        <begin position="660"/>
        <end position="690"/>
    </location>
</feature>
<evidence type="ECO:0000259" key="16">
    <source>
        <dbReference type="Pfam" id="PF00912"/>
    </source>
</evidence>
<evidence type="ECO:0000256" key="9">
    <source>
        <dbReference type="ARBA" id="ARBA00022984"/>
    </source>
</evidence>
<keyword evidence="6" id="KW-0808">Transferase</keyword>
<dbReference type="Gene3D" id="3.40.710.10">
    <property type="entry name" value="DD-peptidase/beta-lactamase superfamily"/>
    <property type="match status" value="1"/>
</dbReference>
<dbReference type="Pfam" id="PF00912">
    <property type="entry name" value="Transgly"/>
    <property type="match status" value="1"/>
</dbReference>
<dbReference type="FunFam" id="1.10.3810.10:FF:000001">
    <property type="entry name" value="Penicillin-binding protein 1A"/>
    <property type="match status" value="1"/>
</dbReference>
<dbReference type="Pfam" id="PF00905">
    <property type="entry name" value="Transpeptidase"/>
    <property type="match status" value="1"/>
</dbReference>
<gene>
    <name evidence="17" type="ORF">JF888_02510</name>
</gene>
<dbReference type="GO" id="GO:0071555">
    <property type="term" value="P:cell wall organization"/>
    <property type="evidence" value="ECO:0007669"/>
    <property type="project" value="UniProtKB-KW"/>
</dbReference>
<feature type="domain" description="Penicillin-binding protein transpeptidase" evidence="15">
    <location>
        <begin position="316"/>
        <end position="550"/>
    </location>
</feature>
<dbReference type="Gene3D" id="1.10.3810.10">
    <property type="entry name" value="Biosynthetic peptidoglycan transglycosylase-like"/>
    <property type="match status" value="1"/>
</dbReference>
<evidence type="ECO:0000256" key="7">
    <source>
        <dbReference type="ARBA" id="ARBA00022801"/>
    </source>
</evidence>
<evidence type="ECO:0000256" key="3">
    <source>
        <dbReference type="ARBA" id="ARBA00022645"/>
    </source>
</evidence>
<comment type="caution">
    <text evidence="17">The sequence shown here is derived from an EMBL/GenBank/DDBJ whole genome shotgun (WGS) entry which is preliminary data.</text>
</comment>
<dbReference type="SUPFAM" id="SSF56601">
    <property type="entry name" value="beta-lactamase/transpeptidase-like"/>
    <property type="match status" value="1"/>
</dbReference>
<evidence type="ECO:0000313" key="17">
    <source>
        <dbReference type="EMBL" id="MBJ7602058.1"/>
    </source>
</evidence>
<dbReference type="PANTHER" id="PTHR32282:SF15">
    <property type="entry name" value="PENICILLIN-BINDING PROTEIN 1C"/>
    <property type="match status" value="1"/>
</dbReference>
<evidence type="ECO:0000256" key="2">
    <source>
        <dbReference type="ARBA" id="ARBA00007739"/>
    </source>
</evidence>
<feature type="domain" description="Glycosyl transferase family 51" evidence="16">
    <location>
        <begin position="45"/>
        <end position="221"/>
    </location>
</feature>
<evidence type="ECO:0000256" key="1">
    <source>
        <dbReference type="ARBA" id="ARBA00007090"/>
    </source>
</evidence>
<feature type="compositionally biased region" description="Pro residues" evidence="14">
    <location>
        <begin position="633"/>
        <end position="645"/>
    </location>
</feature>
<evidence type="ECO:0000256" key="4">
    <source>
        <dbReference type="ARBA" id="ARBA00022670"/>
    </source>
</evidence>